<accession>A0A0E0D2Y9</accession>
<reference evidence="1" key="1">
    <citation type="submission" date="2015-04" db="UniProtKB">
        <authorList>
            <consortium name="EnsemblPlants"/>
        </authorList>
    </citation>
    <scope>IDENTIFICATION</scope>
</reference>
<name>A0A0E0D2Y9_9ORYZ</name>
<dbReference type="Gramene" id="OMERI03G21500.1">
    <property type="protein sequence ID" value="OMERI03G21500.1"/>
    <property type="gene ID" value="OMERI03G21500"/>
</dbReference>
<sequence>MKSPFPLSPLSSRPLPLFPSRWRLSSSPGVLLFPGQRFSSPSSAGAPRRCLSSPLPRPTPLLPFPGRHPQAAPLLPIASPHSPHRRRRCPWSGLARRARIKPSAAGELPAARIEADLIGGRGLRRLGAADEQAEAGLPIPYAGFSFPSRSPPPSPPSPTTTSRWAAFRSRSTIQVAGAIGVAIRGIHVDWWRRTVSRDVVDETASCEVEMRQW</sequence>
<dbReference type="EnsemblPlants" id="OMERI03G21500.1">
    <property type="protein sequence ID" value="OMERI03G21500.1"/>
    <property type="gene ID" value="OMERI03G21500"/>
</dbReference>
<keyword evidence="2" id="KW-1185">Reference proteome</keyword>
<dbReference type="AlphaFoldDB" id="A0A0E0D2Y9"/>
<dbReference type="HOGENOM" id="CLU_1296155_0_0_1"/>
<proteinExistence type="predicted"/>
<evidence type="ECO:0000313" key="2">
    <source>
        <dbReference type="Proteomes" id="UP000008021"/>
    </source>
</evidence>
<dbReference type="Proteomes" id="UP000008021">
    <property type="component" value="Chromosome 3"/>
</dbReference>
<protein>
    <submittedName>
        <fullName evidence="1">Uncharacterized protein</fullName>
    </submittedName>
</protein>
<organism evidence="1">
    <name type="scientific">Oryza meridionalis</name>
    <dbReference type="NCBI Taxonomy" id="40149"/>
    <lineage>
        <taxon>Eukaryota</taxon>
        <taxon>Viridiplantae</taxon>
        <taxon>Streptophyta</taxon>
        <taxon>Embryophyta</taxon>
        <taxon>Tracheophyta</taxon>
        <taxon>Spermatophyta</taxon>
        <taxon>Magnoliopsida</taxon>
        <taxon>Liliopsida</taxon>
        <taxon>Poales</taxon>
        <taxon>Poaceae</taxon>
        <taxon>BOP clade</taxon>
        <taxon>Oryzoideae</taxon>
        <taxon>Oryzeae</taxon>
        <taxon>Oryzinae</taxon>
        <taxon>Oryza</taxon>
    </lineage>
</organism>
<evidence type="ECO:0000313" key="1">
    <source>
        <dbReference type="EnsemblPlants" id="OMERI03G21500.1"/>
    </source>
</evidence>
<reference evidence="1" key="2">
    <citation type="submission" date="2018-05" db="EMBL/GenBank/DDBJ databases">
        <title>OmerRS3 (Oryza meridionalis Reference Sequence Version 3).</title>
        <authorList>
            <person name="Zhang J."/>
            <person name="Kudrna D."/>
            <person name="Lee S."/>
            <person name="Talag J."/>
            <person name="Welchert J."/>
            <person name="Wing R.A."/>
        </authorList>
    </citation>
    <scope>NUCLEOTIDE SEQUENCE [LARGE SCALE GENOMIC DNA]</scope>
    <source>
        <strain evidence="1">cv. OR44</strain>
    </source>
</reference>